<keyword evidence="2" id="KW-1185">Reference proteome</keyword>
<accession>A0A8J2LRS0</accession>
<evidence type="ECO:0000313" key="1">
    <source>
        <dbReference type="EMBL" id="CAG7826880.1"/>
    </source>
</evidence>
<sequence length="163" mass="18925">MNPKFLVKRSTMDVSLTLSDNIGLVFAKCTQHNWTVESLETVLLLIKLHMPKSVNFPTTKKQAEKFQPSKRHWIKNIYYCKECHNILKILSCTKYQKDYENSETLRNNKLILQLDVRKQLERLLSSNIVCLSLEIGLQKRSQNGILGGKLVKAPFEHLILHYA</sequence>
<comment type="caution">
    <text evidence="1">The sequence shown here is derived from an EMBL/GenBank/DDBJ whole genome shotgun (WGS) entry which is preliminary data.</text>
</comment>
<name>A0A8J2LRS0_9HEXA</name>
<reference evidence="1" key="1">
    <citation type="submission" date="2021-06" db="EMBL/GenBank/DDBJ databases">
        <authorList>
            <person name="Hodson N. C."/>
            <person name="Mongue J. A."/>
            <person name="Jaron S. K."/>
        </authorList>
    </citation>
    <scope>NUCLEOTIDE SEQUENCE</scope>
</reference>
<dbReference type="Proteomes" id="UP000708208">
    <property type="component" value="Unassembled WGS sequence"/>
</dbReference>
<evidence type="ECO:0000313" key="2">
    <source>
        <dbReference type="Proteomes" id="UP000708208"/>
    </source>
</evidence>
<gene>
    <name evidence="1" type="ORF">AFUS01_LOCUS36912</name>
</gene>
<protein>
    <submittedName>
        <fullName evidence="1">Uncharacterized protein</fullName>
    </submittedName>
</protein>
<organism evidence="1 2">
    <name type="scientific">Allacma fusca</name>
    <dbReference type="NCBI Taxonomy" id="39272"/>
    <lineage>
        <taxon>Eukaryota</taxon>
        <taxon>Metazoa</taxon>
        <taxon>Ecdysozoa</taxon>
        <taxon>Arthropoda</taxon>
        <taxon>Hexapoda</taxon>
        <taxon>Collembola</taxon>
        <taxon>Symphypleona</taxon>
        <taxon>Sminthuridae</taxon>
        <taxon>Allacma</taxon>
    </lineage>
</organism>
<proteinExistence type="predicted"/>
<dbReference type="AlphaFoldDB" id="A0A8J2LRS0"/>
<dbReference type="EMBL" id="CAJVCH010541476">
    <property type="protein sequence ID" value="CAG7826880.1"/>
    <property type="molecule type" value="Genomic_DNA"/>
</dbReference>